<reference evidence="1 2" key="1">
    <citation type="submission" date="2017-09" db="EMBL/GenBank/DDBJ databases">
        <authorList>
            <person name="Ehlers B."/>
            <person name="Leendertz F.H."/>
        </authorList>
    </citation>
    <scope>NUCLEOTIDE SEQUENCE [LARGE SCALE GENOMIC DNA]</scope>
    <source>
        <strain evidence="1 2">DSM 27208</strain>
    </source>
</reference>
<protein>
    <submittedName>
        <fullName evidence="1">Uncharacterized protein</fullName>
    </submittedName>
</protein>
<dbReference type="EMBL" id="OBEJ01000001">
    <property type="protein sequence ID" value="SNZ06098.1"/>
    <property type="molecule type" value="Genomic_DNA"/>
</dbReference>
<dbReference type="AlphaFoldDB" id="A0A285N9X4"/>
<gene>
    <name evidence="1" type="ORF">SAMN06269185_1047</name>
</gene>
<name>A0A285N9X4_NATPI</name>
<organism evidence="1 2">
    <name type="scientific">Natronoarchaeum philippinense</name>
    <dbReference type="NCBI Taxonomy" id="558529"/>
    <lineage>
        <taxon>Archaea</taxon>
        <taxon>Methanobacteriati</taxon>
        <taxon>Methanobacteriota</taxon>
        <taxon>Stenosarchaea group</taxon>
        <taxon>Halobacteria</taxon>
        <taxon>Halobacteriales</taxon>
        <taxon>Natronoarchaeaceae</taxon>
    </lineage>
</organism>
<sequence length="254" mass="27185">MLGVGGAGAGAAGFLRYDGDLQKARADILGYSDEGHHEFGFFTSKFESVKWKPDGTLVVTFENTERMNAIALYGPNQNAPDFVYSGEPPVYEDKMEIDVFGSLGSFDAVRSGTWRLVGYDIQLSDYSQDSQASLQDAAVSTAKFGVEPELEIVGGSVDKETGAASIEIENTGNAPASVQDLRIGDTENRVELTGIVPHGETATLETSAQPFKTDNCVEIPPSFDAEVRALPGTATSGTVNTEYDEPHRRCVISA</sequence>
<dbReference type="Proteomes" id="UP000219453">
    <property type="component" value="Unassembled WGS sequence"/>
</dbReference>
<evidence type="ECO:0000313" key="2">
    <source>
        <dbReference type="Proteomes" id="UP000219453"/>
    </source>
</evidence>
<proteinExistence type="predicted"/>
<keyword evidence="2" id="KW-1185">Reference proteome</keyword>
<accession>A0A285N9X4</accession>
<evidence type="ECO:0000313" key="1">
    <source>
        <dbReference type="EMBL" id="SNZ06098.1"/>
    </source>
</evidence>